<evidence type="ECO:0000256" key="4">
    <source>
        <dbReference type="ARBA" id="ARBA00022989"/>
    </source>
</evidence>
<organism evidence="8 9">
    <name type="scientific">Actinomadura barringtoniae</name>
    <dbReference type="NCBI Taxonomy" id="1427535"/>
    <lineage>
        <taxon>Bacteria</taxon>
        <taxon>Bacillati</taxon>
        <taxon>Actinomycetota</taxon>
        <taxon>Actinomycetes</taxon>
        <taxon>Streptosporangiales</taxon>
        <taxon>Thermomonosporaceae</taxon>
        <taxon>Actinomadura</taxon>
    </lineage>
</organism>
<evidence type="ECO:0000313" key="9">
    <source>
        <dbReference type="Proteomes" id="UP000669179"/>
    </source>
</evidence>
<evidence type="ECO:0000313" key="8">
    <source>
        <dbReference type="EMBL" id="MBO2451936.1"/>
    </source>
</evidence>
<evidence type="ECO:0000256" key="2">
    <source>
        <dbReference type="ARBA" id="ARBA00022475"/>
    </source>
</evidence>
<keyword evidence="3 6" id="KW-0812">Transmembrane</keyword>
<dbReference type="GO" id="GO:0022857">
    <property type="term" value="F:transmembrane transporter activity"/>
    <property type="evidence" value="ECO:0007669"/>
    <property type="project" value="InterPro"/>
</dbReference>
<keyword evidence="4 6" id="KW-1133">Transmembrane helix</keyword>
<dbReference type="CDD" id="cd17324">
    <property type="entry name" value="MFS_NepI_like"/>
    <property type="match status" value="1"/>
</dbReference>
<dbReference type="Proteomes" id="UP000669179">
    <property type="component" value="Unassembled WGS sequence"/>
</dbReference>
<feature type="transmembrane region" description="Helical" evidence="6">
    <location>
        <begin position="191"/>
        <end position="214"/>
    </location>
</feature>
<feature type="transmembrane region" description="Helical" evidence="6">
    <location>
        <begin position="282"/>
        <end position="300"/>
    </location>
</feature>
<evidence type="ECO:0000256" key="6">
    <source>
        <dbReference type="SAM" id="Phobius"/>
    </source>
</evidence>
<dbReference type="Pfam" id="PF07690">
    <property type="entry name" value="MFS_1"/>
    <property type="match status" value="1"/>
</dbReference>
<feature type="transmembrane region" description="Helical" evidence="6">
    <location>
        <begin position="62"/>
        <end position="81"/>
    </location>
</feature>
<dbReference type="GO" id="GO:0005886">
    <property type="term" value="C:plasma membrane"/>
    <property type="evidence" value="ECO:0007669"/>
    <property type="project" value="UniProtKB-SubCell"/>
</dbReference>
<feature type="transmembrane region" description="Helical" evidence="6">
    <location>
        <begin position="258"/>
        <end position="276"/>
    </location>
</feature>
<dbReference type="AlphaFoldDB" id="A0A939PNQ8"/>
<dbReference type="PANTHER" id="PTHR43124:SF3">
    <property type="entry name" value="CHLORAMPHENICOL EFFLUX PUMP RV0191"/>
    <property type="match status" value="1"/>
</dbReference>
<dbReference type="InterPro" id="IPR050189">
    <property type="entry name" value="MFS_Efflux_Transporters"/>
</dbReference>
<dbReference type="EMBL" id="JAGEOJ010000014">
    <property type="protein sequence ID" value="MBO2451936.1"/>
    <property type="molecule type" value="Genomic_DNA"/>
</dbReference>
<comment type="subcellular location">
    <subcellularLocation>
        <location evidence="1">Cell membrane</location>
        <topology evidence="1">Multi-pass membrane protein</topology>
    </subcellularLocation>
</comment>
<sequence length="371" mass="37281">MLVVFSFTTGEFVIAGILPDVAGGLSVTVASAGHLVTAYALGMIVGGPVVTVLTSKLPRKPLIIGLMAVSIAGNLASAAAPNYPTLLLARFLSGLVVATFFAVAIATAVSHAAEGKQASTVAKIALGLNLGIILGAPIGTFVGQHVGWRATFVTVAAFALVALPLVLRYVPAQPAATTSALGELRVFTGRNVQLAIALTILGNVGVVTVFTFISPLLTDVGGFSEGAVPILLLLYGAGAVVGNFLGGYLADRSLLPSVAILLAVLAGTLAAFWQLGDHKVPAAALTFAIGLLAFAVIPGMQTRVLTTASAAPTLAVAVNASGYQVAAAFAGWLGGWLITGSGLRSIYLVAAVLTLAGLAVAAYSIRQAPTS</sequence>
<reference evidence="8" key="1">
    <citation type="submission" date="2021-03" db="EMBL/GenBank/DDBJ databases">
        <authorList>
            <person name="Kanchanasin P."/>
            <person name="Saeng-In P."/>
            <person name="Phongsopitanun W."/>
            <person name="Yuki M."/>
            <person name="Kudo T."/>
            <person name="Ohkuma M."/>
            <person name="Tanasupawat S."/>
        </authorList>
    </citation>
    <scope>NUCLEOTIDE SEQUENCE</scope>
    <source>
        <strain evidence="8">GKU 128</strain>
    </source>
</reference>
<feature type="transmembrane region" description="Helical" evidence="6">
    <location>
        <begin position="121"/>
        <end position="142"/>
    </location>
</feature>
<evidence type="ECO:0000256" key="3">
    <source>
        <dbReference type="ARBA" id="ARBA00022692"/>
    </source>
</evidence>
<dbReference type="InterPro" id="IPR036259">
    <property type="entry name" value="MFS_trans_sf"/>
</dbReference>
<feature type="transmembrane region" description="Helical" evidence="6">
    <location>
        <begin position="25"/>
        <end position="50"/>
    </location>
</feature>
<keyword evidence="2" id="KW-1003">Cell membrane</keyword>
<feature type="transmembrane region" description="Helical" evidence="6">
    <location>
        <begin position="148"/>
        <end position="170"/>
    </location>
</feature>
<protein>
    <submittedName>
        <fullName evidence="8">MFS transporter</fullName>
    </submittedName>
</protein>
<evidence type="ECO:0000256" key="1">
    <source>
        <dbReference type="ARBA" id="ARBA00004651"/>
    </source>
</evidence>
<feature type="transmembrane region" description="Helical" evidence="6">
    <location>
        <begin position="345"/>
        <end position="365"/>
    </location>
</feature>
<evidence type="ECO:0000259" key="7">
    <source>
        <dbReference type="PROSITE" id="PS50850"/>
    </source>
</evidence>
<feature type="transmembrane region" description="Helical" evidence="6">
    <location>
        <begin position="226"/>
        <end position="246"/>
    </location>
</feature>
<evidence type="ECO:0000256" key="5">
    <source>
        <dbReference type="ARBA" id="ARBA00023136"/>
    </source>
</evidence>
<feature type="transmembrane region" description="Helical" evidence="6">
    <location>
        <begin position="312"/>
        <end position="333"/>
    </location>
</feature>
<comment type="caution">
    <text evidence="8">The sequence shown here is derived from an EMBL/GenBank/DDBJ whole genome shotgun (WGS) entry which is preliminary data.</text>
</comment>
<dbReference type="SUPFAM" id="SSF103473">
    <property type="entry name" value="MFS general substrate transporter"/>
    <property type="match status" value="1"/>
</dbReference>
<proteinExistence type="predicted"/>
<feature type="transmembrane region" description="Helical" evidence="6">
    <location>
        <begin position="87"/>
        <end position="109"/>
    </location>
</feature>
<dbReference type="InterPro" id="IPR011701">
    <property type="entry name" value="MFS"/>
</dbReference>
<keyword evidence="9" id="KW-1185">Reference proteome</keyword>
<accession>A0A939PNQ8</accession>
<dbReference type="Gene3D" id="1.20.1250.20">
    <property type="entry name" value="MFS general substrate transporter like domains"/>
    <property type="match status" value="2"/>
</dbReference>
<feature type="domain" description="Major facilitator superfamily (MFS) profile" evidence="7">
    <location>
        <begin position="1"/>
        <end position="369"/>
    </location>
</feature>
<dbReference type="InterPro" id="IPR020846">
    <property type="entry name" value="MFS_dom"/>
</dbReference>
<dbReference type="PANTHER" id="PTHR43124">
    <property type="entry name" value="PURINE EFFLUX PUMP PBUE"/>
    <property type="match status" value="1"/>
</dbReference>
<keyword evidence="5 6" id="KW-0472">Membrane</keyword>
<gene>
    <name evidence="8" type="ORF">J4573_32950</name>
</gene>
<dbReference type="PROSITE" id="PS50850">
    <property type="entry name" value="MFS"/>
    <property type="match status" value="1"/>
</dbReference>
<name>A0A939PNQ8_9ACTN</name>